<evidence type="ECO:0000313" key="3">
    <source>
        <dbReference type="Proteomes" id="UP000652567"/>
    </source>
</evidence>
<keyword evidence="3" id="KW-1185">Reference proteome</keyword>
<dbReference type="InterPro" id="IPR011040">
    <property type="entry name" value="Sialidase"/>
</dbReference>
<dbReference type="SUPFAM" id="SSF50939">
    <property type="entry name" value="Sialidases"/>
    <property type="match status" value="1"/>
</dbReference>
<evidence type="ECO:0000259" key="1">
    <source>
        <dbReference type="Pfam" id="PF13088"/>
    </source>
</evidence>
<feature type="domain" description="Sialidase" evidence="1">
    <location>
        <begin position="81"/>
        <end position="359"/>
    </location>
</feature>
<reference evidence="2" key="1">
    <citation type="submission" date="2018-07" db="EMBL/GenBank/DDBJ databases">
        <title>Genome assembly of strain Ka43.</title>
        <authorList>
            <person name="Kukolya J."/>
            <person name="Nagy I."/>
            <person name="Horvath B."/>
            <person name="Toth A."/>
        </authorList>
    </citation>
    <scope>NUCLEOTIDE SEQUENCE</scope>
    <source>
        <strain evidence="2">KB43</strain>
    </source>
</reference>
<comment type="caution">
    <text evidence="2">The sequence shown here is derived from an EMBL/GenBank/DDBJ whole genome shotgun (WGS) entry which is preliminary data.</text>
</comment>
<dbReference type="PANTHER" id="PTHR43752:SF2">
    <property type="entry name" value="BNR_ASP-BOX REPEAT FAMILY PROTEIN"/>
    <property type="match status" value="1"/>
</dbReference>
<protein>
    <submittedName>
        <fullName evidence="2">Sialidase</fullName>
    </submittedName>
</protein>
<dbReference type="EMBL" id="PRDL01000001">
    <property type="protein sequence ID" value="MBE8718274.1"/>
    <property type="molecule type" value="Genomic_DNA"/>
</dbReference>
<sequence>MLLTLSSRRTATRSVPVSKRVTTFCAGILAAAILSGCAVQSSSPTANKGEPVSAILSAQMIDGDATYPQAHASSIAETLDGKLVATWFAGVHERHPNVGIYIAHFENGSWQKAVEVANGKQPDGTFQPTWNPVLFQPEVGDLLLFYKVGPNPREWWGMVMRSADGGRTWGTPERLPDGILGPIKNKPIVTNDGSWLSPSSSETMEVWHMHFERSKDQGKTWTKSEMVNRGPGIDAIQPSVLVHADGRMQAVARTKQGALASAWSSDRGITWTPVSAIDLPNPSSGTDAVTLKDGRHLIIYNHSAHRPDTPGKGVRYPLNLAISDDGISWTPILTLEDKPLVSGYAYPAMIQSADGLVHLTYTWDRKRIKHVVVDPAKL</sequence>
<name>A0A928YUS7_9GAMM</name>
<dbReference type="CDD" id="cd15482">
    <property type="entry name" value="Sialidase_non-viral"/>
    <property type="match status" value="1"/>
</dbReference>
<evidence type="ECO:0000313" key="2">
    <source>
        <dbReference type="EMBL" id="MBE8718274.1"/>
    </source>
</evidence>
<dbReference type="RefSeq" id="WP_193910701.1">
    <property type="nucleotide sequence ID" value="NZ_PRDL01000001.1"/>
</dbReference>
<dbReference type="Pfam" id="PF13088">
    <property type="entry name" value="BNR_2"/>
    <property type="match status" value="1"/>
</dbReference>
<proteinExistence type="predicted"/>
<accession>A0A928YUS7</accession>
<dbReference type="AlphaFoldDB" id="A0A928YUS7"/>
<gene>
    <name evidence="2" type="ORF">C4F51_13850</name>
</gene>
<organism evidence="2 3">
    <name type="scientific">Cellvibrio polysaccharolyticus</name>
    <dbReference type="NCBI Taxonomy" id="2082724"/>
    <lineage>
        <taxon>Bacteria</taxon>
        <taxon>Pseudomonadati</taxon>
        <taxon>Pseudomonadota</taxon>
        <taxon>Gammaproteobacteria</taxon>
        <taxon>Cellvibrionales</taxon>
        <taxon>Cellvibrionaceae</taxon>
        <taxon>Cellvibrio</taxon>
    </lineage>
</organism>
<dbReference type="Proteomes" id="UP000652567">
    <property type="component" value="Unassembled WGS sequence"/>
</dbReference>
<dbReference type="InterPro" id="IPR036278">
    <property type="entry name" value="Sialidase_sf"/>
</dbReference>
<dbReference type="Gene3D" id="2.120.10.10">
    <property type="match status" value="1"/>
</dbReference>
<dbReference type="PANTHER" id="PTHR43752">
    <property type="entry name" value="BNR/ASP-BOX REPEAT FAMILY PROTEIN"/>
    <property type="match status" value="1"/>
</dbReference>